<dbReference type="Proteomes" id="UP000245048">
    <property type="component" value="Unassembled WGS sequence"/>
</dbReference>
<protein>
    <submittedName>
        <fullName evidence="2">Uncharacterized protein</fullName>
    </submittedName>
</protein>
<comment type="caution">
    <text evidence="2">The sequence shown here is derived from an EMBL/GenBank/DDBJ whole genome shotgun (WGS) entry which is preliminary data.</text>
</comment>
<sequence>MPDAAAGATQPAEDTQDGTPAATGPSDTSASGDTDLALDATLPGGTPLEVAVGLDPVEALLGDIDLPATADLGGVLAGGAPAAGGDTDLALDATLPGGTPLEVAVGLDPVEALLGDIDLPVTADLGGVLAGGAPAAGGDTDLALDATLPGGTPLEVAVGLDPVEALLGDIDLPVTADLGGVLAGGAPAAGGDTDLALDATLPGGTPLEVAVGLDPVEALLGDIDLPATADLGGVLAGGAPAAGGDTDLALDADLFGALSSEMMAEFNLAEIAPEAMASLDLFDVASGTSALSADAMLTALTDTPSILAPSQATDLLAIATAPSTGTPSSNVDAINSTQTAVAAKIGGGFLSGAFYGGW</sequence>
<dbReference type="EMBL" id="PDOA01000013">
    <property type="protein sequence ID" value="PWC27586.1"/>
    <property type="molecule type" value="Genomic_DNA"/>
</dbReference>
<evidence type="ECO:0000313" key="3">
    <source>
        <dbReference type="Proteomes" id="UP000245048"/>
    </source>
</evidence>
<proteinExistence type="predicted"/>
<dbReference type="AlphaFoldDB" id="A0A2U1V107"/>
<accession>A0A2U1V107</accession>
<organism evidence="2 3">
    <name type="scientific">Teichococcus aestuarii</name>
    <dbReference type="NCBI Taxonomy" id="568898"/>
    <lineage>
        <taxon>Bacteria</taxon>
        <taxon>Pseudomonadati</taxon>
        <taxon>Pseudomonadota</taxon>
        <taxon>Alphaproteobacteria</taxon>
        <taxon>Acetobacterales</taxon>
        <taxon>Roseomonadaceae</taxon>
        <taxon>Roseomonas</taxon>
    </lineage>
</organism>
<evidence type="ECO:0000313" key="2">
    <source>
        <dbReference type="EMBL" id="PWC27586.1"/>
    </source>
</evidence>
<gene>
    <name evidence="2" type="ORF">CR165_17430</name>
</gene>
<keyword evidence="3" id="KW-1185">Reference proteome</keyword>
<evidence type="ECO:0000256" key="1">
    <source>
        <dbReference type="SAM" id="MobiDB-lite"/>
    </source>
</evidence>
<reference evidence="3" key="1">
    <citation type="submission" date="2017-10" db="EMBL/GenBank/DDBJ databases">
        <authorList>
            <person name="Toshchakov S.V."/>
            <person name="Goeva M.A."/>
        </authorList>
    </citation>
    <scope>NUCLEOTIDE SEQUENCE [LARGE SCALE GENOMIC DNA]</scope>
    <source>
        <strain evidence="3">JR1/69-1-13</strain>
    </source>
</reference>
<name>A0A2U1V107_9PROT</name>
<feature type="region of interest" description="Disordered" evidence="1">
    <location>
        <begin position="1"/>
        <end position="42"/>
    </location>
</feature>